<sequence length="266" mass="29014">MNGVGVGTNTEDNKGENSRSRDKRALRSDASLSRSDVGVCTHTHYTEGQPRKATSWITRGRVLTARAGRAGTREKREPVVKVVRRSSSSGGPTLRRLSKGCATQMKWPSLCRGGAEGALEDGKHVLELSGRSTKVRTIWNIIIEKLKTAGAETCPTHGGPGGMTVPAAPNVGALWWCTRQFKEPARESIQSPPWPGSYPPHITGWKTRDIDKALATGNPRFGASLSDIQSDKPDNLGEAWYKLKKIRHVFGGEFLHHFNSDCFGAN</sequence>
<protein>
    <submittedName>
        <fullName evidence="2">Uncharacterized protein</fullName>
    </submittedName>
</protein>
<dbReference type="EMBL" id="JARIHO010000018">
    <property type="protein sequence ID" value="KAJ7347785.1"/>
    <property type="molecule type" value="Genomic_DNA"/>
</dbReference>
<organism evidence="2 3">
    <name type="scientific">Mycena albidolilacea</name>
    <dbReference type="NCBI Taxonomy" id="1033008"/>
    <lineage>
        <taxon>Eukaryota</taxon>
        <taxon>Fungi</taxon>
        <taxon>Dikarya</taxon>
        <taxon>Basidiomycota</taxon>
        <taxon>Agaricomycotina</taxon>
        <taxon>Agaricomycetes</taxon>
        <taxon>Agaricomycetidae</taxon>
        <taxon>Agaricales</taxon>
        <taxon>Marasmiineae</taxon>
        <taxon>Mycenaceae</taxon>
        <taxon>Mycena</taxon>
    </lineage>
</organism>
<accession>A0AAD7A2K5</accession>
<dbReference type="Proteomes" id="UP001218218">
    <property type="component" value="Unassembled WGS sequence"/>
</dbReference>
<keyword evidence="3" id="KW-1185">Reference proteome</keyword>
<dbReference type="AlphaFoldDB" id="A0AAD7A2K5"/>
<evidence type="ECO:0000256" key="1">
    <source>
        <dbReference type="SAM" id="MobiDB-lite"/>
    </source>
</evidence>
<name>A0AAD7A2K5_9AGAR</name>
<evidence type="ECO:0000313" key="2">
    <source>
        <dbReference type="EMBL" id="KAJ7347785.1"/>
    </source>
</evidence>
<proteinExistence type="predicted"/>
<reference evidence="2" key="1">
    <citation type="submission" date="2023-03" db="EMBL/GenBank/DDBJ databases">
        <title>Massive genome expansion in bonnet fungi (Mycena s.s.) driven by repeated elements and novel gene families across ecological guilds.</title>
        <authorList>
            <consortium name="Lawrence Berkeley National Laboratory"/>
            <person name="Harder C.B."/>
            <person name="Miyauchi S."/>
            <person name="Viragh M."/>
            <person name="Kuo A."/>
            <person name="Thoen E."/>
            <person name="Andreopoulos B."/>
            <person name="Lu D."/>
            <person name="Skrede I."/>
            <person name="Drula E."/>
            <person name="Henrissat B."/>
            <person name="Morin E."/>
            <person name="Kohler A."/>
            <person name="Barry K."/>
            <person name="LaButti K."/>
            <person name="Morin E."/>
            <person name="Salamov A."/>
            <person name="Lipzen A."/>
            <person name="Mereny Z."/>
            <person name="Hegedus B."/>
            <person name="Baldrian P."/>
            <person name="Stursova M."/>
            <person name="Weitz H."/>
            <person name="Taylor A."/>
            <person name="Grigoriev I.V."/>
            <person name="Nagy L.G."/>
            <person name="Martin F."/>
            <person name="Kauserud H."/>
        </authorList>
    </citation>
    <scope>NUCLEOTIDE SEQUENCE</scope>
    <source>
        <strain evidence="2">CBHHK002</strain>
    </source>
</reference>
<evidence type="ECO:0000313" key="3">
    <source>
        <dbReference type="Proteomes" id="UP001218218"/>
    </source>
</evidence>
<feature type="region of interest" description="Disordered" evidence="1">
    <location>
        <begin position="1"/>
        <end position="36"/>
    </location>
</feature>
<comment type="caution">
    <text evidence="2">The sequence shown here is derived from an EMBL/GenBank/DDBJ whole genome shotgun (WGS) entry which is preliminary data.</text>
</comment>
<feature type="compositionally biased region" description="Basic and acidic residues" evidence="1">
    <location>
        <begin position="11"/>
        <end position="27"/>
    </location>
</feature>
<gene>
    <name evidence="2" type="ORF">DFH08DRAFT_808563</name>
</gene>